<feature type="transmembrane region" description="Helical" evidence="1">
    <location>
        <begin position="334"/>
        <end position="356"/>
    </location>
</feature>
<feature type="transmembrane region" description="Helical" evidence="1">
    <location>
        <begin position="72"/>
        <end position="97"/>
    </location>
</feature>
<name>K8PFN4_9BRAD</name>
<sequence>MVTLRRSLGIRTWLLAPIFWILFVAAILRLIGLGWGLPASDGWDSDGIAPRDFLVGVSKTYVPGDYFTYPPFHLLILTVLTFPGWLAGIINASSIAPADIVSEFIKTPYMTFFALVARLTSAAMSLGTIYYVGKIGEELAGRRGGVCVAGVCALNATLTYYGHTTNLDGPYLFWSSLAILFWVRAIARHDLGQIRFMTLCSVAAIATKDQAYAIFLLSLPLSLILWFAIDAWPRKNMRQVCVVLLVWFLIGLLLLLLIDGAVTNPTGFRARLAFLTGSASQSHAYYSANWNGYIQLLKDGWGNIDRYYPKATAVVAVIGFCIWIFRPLGNRGRWVAGFVPFLVALSFTLSFNFVVLRSENRFLLPQSIFLAVYVGLAIDELIFSRQRTLAFLSRLGVLVIGCVALFHCMAVDAAFLNDPRYAAERWLESHASRADLIETYGPNVYLPRFRGLGRVTRIDQTPVGSRSRLPGVDESAEPFELAVSRAPRFIVLSEFWAIRHLTDEKEFGDSGRISSAEQKAHFRETAVRKYFRDLRDEKLPYRIRYEAGPSSKFWPPVRVHESINEKILIFERIADN</sequence>
<evidence type="ECO:0000256" key="1">
    <source>
        <dbReference type="SAM" id="Phobius"/>
    </source>
</evidence>
<evidence type="ECO:0008006" key="4">
    <source>
        <dbReference type="Google" id="ProtNLM"/>
    </source>
</evidence>
<keyword evidence="1" id="KW-0812">Transmembrane</keyword>
<gene>
    <name evidence="2" type="ORF">HMPREF9695_00539</name>
</gene>
<organism evidence="2 3">
    <name type="scientific">Afipia broomeae ATCC 49717</name>
    <dbReference type="NCBI Taxonomy" id="883078"/>
    <lineage>
        <taxon>Bacteria</taxon>
        <taxon>Pseudomonadati</taxon>
        <taxon>Pseudomonadota</taxon>
        <taxon>Alphaproteobacteria</taxon>
        <taxon>Hyphomicrobiales</taxon>
        <taxon>Nitrobacteraceae</taxon>
        <taxon>Afipia</taxon>
    </lineage>
</organism>
<feature type="transmembrane region" description="Helical" evidence="1">
    <location>
        <begin position="143"/>
        <end position="162"/>
    </location>
</feature>
<feature type="transmembrane region" description="Helical" evidence="1">
    <location>
        <begin position="211"/>
        <end position="229"/>
    </location>
</feature>
<accession>K8PFN4</accession>
<dbReference type="PATRIC" id="fig|883078.3.peg.566"/>
<protein>
    <recommendedName>
        <fullName evidence="4">Glycosyltransferase RgtA/B/C/D-like domain-containing protein</fullName>
    </recommendedName>
</protein>
<feature type="transmembrane region" description="Helical" evidence="1">
    <location>
        <begin position="109"/>
        <end position="131"/>
    </location>
</feature>
<evidence type="ECO:0000313" key="2">
    <source>
        <dbReference type="EMBL" id="EKS41447.1"/>
    </source>
</evidence>
<keyword evidence="3" id="KW-1185">Reference proteome</keyword>
<dbReference type="Proteomes" id="UP000001096">
    <property type="component" value="Unassembled WGS sequence"/>
</dbReference>
<feature type="transmembrane region" description="Helical" evidence="1">
    <location>
        <begin position="395"/>
        <end position="416"/>
    </location>
</feature>
<feature type="transmembrane region" description="Helical" evidence="1">
    <location>
        <begin position="362"/>
        <end position="383"/>
    </location>
</feature>
<evidence type="ECO:0000313" key="3">
    <source>
        <dbReference type="Proteomes" id="UP000001096"/>
    </source>
</evidence>
<feature type="transmembrane region" description="Helical" evidence="1">
    <location>
        <begin position="12"/>
        <end position="35"/>
    </location>
</feature>
<feature type="transmembrane region" description="Helical" evidence="1">
    <location>
        <begin position="307"/>
        <end position="325"/>
    </location>
</feature>
<reference evidence="2 3" key="1">
    <citation type="submission" date="2012-04" db="EMBL/GenBank/DDBJ databases">
        <title>The Genome Sequence of Afipia broomeae ATCC 49717.</title>
        <authorList>
            <consortium name="The Broad Institute Genome Sequencing Platform"/>
            <person name="Earl A."/>
            <person name="Ward D."/>
            <person name="Feldgarden M."/>
            <person name="Gevers D."/>
            <person name="Huys G."/>
            <person name="Walker B."/>
            <person name="Young S.K."/>
            <person name="Zeng Q."/>
            <person name="Gargeya S."/>
            <person name="Fitzgerald M."/>
            <person name="Haas B."/>
            <person name="Abouelleil A."/>
            <person name="Alvarado L."/>
            <person name="Arachchi H.M."/>
            <person name="Berlin A."/>
            <person name="Chapman S.B."/>
            <person name="Goldberg J."/>
            <person name="Griggs A."/>
            <person name="Gujja S."/>
            <person name="Hansen M."/>
            <person name="Howarth C."/>
            <person name="Imamovic A."/>
            <person name="Larimer J."/>
            <person name="McCowen C."/>
            <person name="Montmayeur A."/>
            <person name="Murphy C."/>
            <person name="Neiman D."/>
            <person name="Pearson M."/>
            <person name="Priest M."/>
            <person name="Roberts A."/>
            <person name="Saif S."/>
            <person name="Shea T."/>
            <person name="Sisk P."/>
            <person name="Sykes S."/>
            <person name="Wortman J."/>
            <person name="Nusbaum C."/>
            <person name="Birren B."/>
        </authorList>
    </citation>
    <scope>NUCLEOTIDE SEQUENCE [LARGE SCALE GENOMIC DNA]</scope>
    <source>
        <strain evidence="2 3">ATCC 49717</strain>
    </source>
</reference>
<comment type="caution">
    <text evidence="2">The sequence shown here is derived from an EMBL/GenBank/DDBJ whole genome shotgun (WGS) entry which is preliminary data.</text>
</comment>
<dbReference type="EMBL" id="AGWX01000001">
    <property type="protein sequence ID" value="EKS41447.1"/>
    <property type="molecule type" value="Genomic_DNA"/>
</dbReference>
<keyword evidence="1" id="KW-1133">Transmembrane helix</keyword>
<dbReference type="HOGENOM" id="CLU_482897_0_0_5"/>
<proteinExistence type="predicted"/>
<feature type="transmembrane region" description="Helical" evidence="1">
    <location>
        <begin position="169"/>
        <end position="187"/>
    </location>
</feature>
<feature type="transmembrane region" description="Helical" evidence="1">
    <location>
        <begin position="241"/>
        <end position="262"/>
    </location>
</feature>
<keyword evidence="1" id="KW-0472">Membrane</keyword>
<dbReference type="AlphaFoldDB" id="K8PFN4"/>